<keyword evidence="4" id="KW-1185">Reference proteome</keyword>
<dbReference type="InterPro" id="IPR039537">
    <property type="entry name" value="Retrotran_Ty1/copia-like"/>
</dbReference>
<evidence type="ECO:0000256" key="1">
    <source>
        <dbReference type="SAM" id="MobiDB-lite"/>
    </source>
</evidence>
<feature type="compositionally biased region" description="Basic and acidic residues" evidence="1">
    <location>
        <begin position="238"/>
        <end position="269"/>
    </location>
</feature>
<dbReference type="SUPFAM" id="SSF53098">
    <property type="entry name" value="Ribonuclease H-like"/>
    <property type="match status" value="1"/>
</dbReference>
<evidence type="ECO:0000313" key="3">
    <source>
        <dbReference type="EMBL" id="GJS70054.1"/>
    </source>
</evidence>
<organism evidence="3 4">
    <name type="scientific">Tanacetum coccineum</name>
    <dbReference type="NCBI Taxonomy" id="301880"/>
    <lineage>
        <taxon>Eukaryota</taxon>
        <taxon>Viridiplantae</taxon>
        <taxon>Streptophyta</taxon>
        <taxon>Embryophyta</taxon>
        <taxon>Tracheophyta</taxon>
        <taxon>Spermatophyta</taxon>
        <taxon>Magnoliopsida</taxon>
        <taxon>eudicotyledons</taxon>
        <taxon>Gunneridae</taxon>
        <taxon>Pentapetalae</taxon>
        <taxon>asterids</taxon>
        <taxon>campanulids</taxon>
        <taxon>Asterales</taxon>
        <taxon>Asteraceae</taxon>
        <taxon>Asteroideae</taxon>
        <taxon>Anthemideae</taxon>
        <taxon>Anthemidinae</taxon>
        <taxon>Tanacetum</taxon>
    </lineage>
</organism>
<feature type="region of interest" description="Disordered" evidence="1">
    <location>
        <begin position="223"/>
        <end position="269"/>
    </location>
</feature>
<dbReference type="PANTHER" id="PTHR42648">
    <property type="entry name" value="TRANSPOSASE, PUTATIVE-RELATED"/>
    <property type="match status" value="1"/>
</dbReference>
<dbReference type="Pfam" id="PF25597">
    <property type="entry name" value="SH3_retrovirus"/>
    <property type="match status" value="1"/>
</dbReference>
<evidence type="ECO:0000259" key="2">
    <source>
        <dbReference type="PROSITE" id="PS50994"/>
    </source>
</evidence>
<dbReference type="InterPro" id="IPR012337">
    <property type="entry name" value="RNaseH-like_sf"/>
</dbReference>
<comment type="caution">
    <text evidence="3">The sequence shown here is derived from an EMBL/GenBank/DDBJ whole genome shotgun (WGS) entry which is preliminary data.</text>
</comment>
<dbReference type="InterPro" id="IPR057670">
    <property type="entry name" value="SH3_retrovirus"/>
</dbReference>
<dbReference type="InterPro" id="IPR001584">
    <property type="entry name" value="Integrase_cat-core"/>
</dbReference>
<dbReference type="Gene3D" id="3.30.420.10">
    <property type="entry name" value="Ribonuclease H-like superfamily/Ribonuclease H"/>
    <property type="match status" value="1"/>
</dbReference>
<accession>A0ABQ4XXA4</accession>
<dbReference type="PROSITE" id="PS50994">
    <property type="entry name" value="INTEGRASE"/>
    <property type="match status" value="1"/>
</dbReference>
<name>A0ABQ4XXA4_9ASTR</name>
<dbReference type="InterPro" id="IPR036397">
    <property type="entry name" value="RNaseH_sf"/>
</dbReference>
<proteinExistence type="predicted"/>
<gene>
    <name evidence="3" type="ORF">Tco_0702895</name>
</gene>
<sequence>MDLFGPTSVRSINHKTYYLVVTDDFSRFSWVFFLATKDKTSGILKTFISRIENQINHKVKIIRCDNGTEFKNNDMNQFRGMKGIKREFSVARTPQQNEAEVVNIACYAQNRVLVTKPHNKTPYELLHGRPPSIIFMRPFGCLMTILNTLDPLDKFYGKAGEGFLVGYSINSKAFRVFNTRTRKVEENLHITFLENKPNVAGSGPNWLFDIDLLTNSMNYEPVTAGNYTNRNTDAVADDAGKKTNEKPANKGERNGQEKEGGASNKEGDQNVQDFRAELDNMRVQQKEGYSTSTNRVSTVSPYVSVAGQIFDNADDLPTDPLMLDLKDTADLLNTGIFCGAYDDEDEGAEANLNNLETTINEVDINKKTENQAKMTKLSMEWKRLCRIKAKVQKYQSQSQYRRISSQTGAGTEEYYWMQS</sequence>
<reference evidence="3" key="1">
    <citation type="journal article" date="2022" name="Int. J. Mol. Sci.">
        <title>Draft Genome of Tanacetum Coccineum: Genomic Comparison of Closely Related Tanacetum-Family Plants.</title>
        <authorList>
            <person name="Yamashiro T."/>
            <person name="Shiraishi A."/>
            <person name="Nakayama K."/>
            <person name="Satake H."/>
        </authorList>
    </citation>
    <scope>NUCLEOTIDE SEQUENCE</scope>
</reference>
<dbReference type="EMBL" id="BQNB010009906">
    <property type="protein sequence ID" value="GJS70054.1"/>
    <property type="molecule type" value="Genomic_DNA"/>
</dbReference>
<dbReference type="Proteomes" id="UP001151760">
    <property type="component" value="Unassembled WGS sequence"/>
</dbReference>
<feature type="domain" description="Integrase catalytic" evidence="2">
    <location>
        <begin position="1"/>
        <end position="97"/>
    </location>
</feature>
<dbReference type="Pfam" id="PF00665">
    <property type="entry name" value="rve"/>
    <property type="match status" value="1"/>
</dbReference>
<dbReference type="PANTHER" id="PTHR42648:SF32">
    <property type="entry name" value="RIBONUCLEASE H-LIKE DOMAIN, GAG-PRE-INTEGRASE DOMAIN PROTEIN-RELATED"/>
    <property type="match status" value="1"/>
</dbReference>
<evidence type="ECO:0000313" key="4">
    <source>
        <dbReference type="Proteomes" id="UP001151760"/>
    </source>
</evidence>
<reference evidence="3" key="2">
    <citation type="submission" date="2022-01" db="EMBL/GenBank/DDBJ databases">
        <authorList>
            <person name="Yamashiro T."/>
            <person name="Shiraishi A."/>
            <person name="Satake H."/>
            <person name="Nakayama K."/>
        </authorList>
    </citation>
    <scope>NUCLEOTIDE SEQUENCE</scope>
</reference>
<protein>
    <submittedName>
        <fullName evidence="3">Ribonuclease H-like domain-containing protein</fullName>
    </submittedName>
</protein>